<proteinExistence type="predicted"/>
<gene>
    <name evidence="1" type="primary">ORF57536</name>
</gene>
<organism evidence="1">
    <name type="scientific">Arion vulgaris</name>
    <dbReference type="NCBI Taxonomy" id="1028688"/>
    <lineage>
        <taxon>Eukaryota</taxon>
        <taxon>Metazoa</taxon>
        <taxon>Spiralia</taxon>
        <taxon>Lophotrochozoa</taxon>
        <taxon>Mollusca</taxon>
        <taxon>Gastropoda</taxon>
        <taxon>Heterobranchia</taxon>
        <taxon>Euthyneura</taxon>
        <taxon>Panpulmonata</taxon>
        <taxon>Eupulmonata</taxon>
        <taxon>Stylommatophora</taxon>
        <taxon>Helicina</taxon>
        <taxon>Arionoidea</taxon>
        <taxon>Arionidae</taxon>
        <taxon>Arion</taxon>
    </lineage>
</organism>
<feature type="non-terminal residue" evidence="1">
    <location>
        <position position="1"/>
    </location>
</feature>
<dbReference type="EMBL" id="HACG01019300">
    <property type="protein sequence ID" value="CEK66165.1"/>
    <property type="molecule type" value="Transcribed_RNA"/>
</dbReference>
<accession>A0A0B6ZEK8</accession>
<protein>
    <submittedName>
        <fullName evidence="1">Uncharacterized protein</fullName>
    </submittedName>
</protein>
<evidence type="ECO:0000313" key="1">
    <source>
        <dbReference type="EMBL" id="CEK66165.1"/>
    </source>
</evidence>
<dbReference type="AlphaFoldDB" id="A0A0B6ZEK8"/>
<reference evidence="1" key="1">
    <citation type="submission" date="2014-12" db="EMBL/GenBank/DDBJ databases">
        <title>Insight into the proteome of Arion vulgaris.</title>
        <authorList>
            <person name="Aradska J."/>
            <person name="Bulat T."/>
            <person name="Smidak R."/>
            <person name="Sarate P."/>
            <person name="Gangsoo J."/>
            <person name="Sialana F."/>
            <person name="Bilban M."/>
            <person name="Lubec G."/>
        </authorList>
    </citation>
    <scope>NUCLEOTIDE SEQUENCE</scope>
    <source>
        <tissue evidence="1">Skin</tissue>
    </source>
</reference>
<name>A0A0B6ZEK8_9EUPU</name>
<sequence length="52" mass="5935">NGVVKVCTPVSEKHHIDGEVDTRDETETMTENMALTLRKVTYATDKQEEKKK</sequence>